<dbReference type="GO" id="GO:0045944">
    <property type="term" value="P:positive regulation of transcription by RNA polymerase II"/>
    <property type="evidence" value="ECO:0007669"/>
    <property type="project" value="TreeGrafter"/>
</dbReference>
<comment type="similarity">
    <text evidence="2 9">Belongs to the Mediator complex subunit 13 family.</text>
</comment>
<proteinExistence type="inferred from homology"/>
<dbReference type="InterPro" id="IPR009401">
    <property type="entry name" value="Med13_C"/>
</dbReference>
<dbReference type="Pfam" id="PF04031">
    <property type="entry name" value="Las1"/>
    <property type="match status" value="1"/>
</dbReference>
<comment type="function">
    <text evidence="9">Component of the Mediator complex, a coactivator involved in regulated transcription of nearly all RNA polymerase II-dependent genes. Mediator functions as a bridge to convey information from gene-specific regulatory proteins to the basal RNA polymerase II transcription machinery. Mediator is recruited to promoters by direct interactions with regulatory proteins and serves as a scaffold for the assembly of a functional preinitiation complex with RNA polymerase II and the general transcription factors.</text>
</comment>
<dbReference type="Proteomes" id="UP000030765">
    <property type="component" value="Unassembled WGS sequence"/>
</dbReference>
<sequence length="1033" mass="116790">MRCLALSVFSQSRKYLAHMNTVKSLTGFGTAANAEQFMKSKDDKNRVPYRLYTPPYVLAKSCEKSENTEAFGKTSLKQQCSIMYCSYCLSEDQSWLLAVATDDRGEFLETVTINIDIPNRGRRKRASARRYGLQKLMDFILGLISQTVQPWRLVVGRIGRIGHGELKGWSWLLSKPNLQRASKNLKDICEQCALMHPISVPSILSACLVTLEPDSDLRVMSDQFTPDERFSQRSMQSPLSTPQDATCTHILVFPTSAKAQSAQASFSVIGELDLGEDLNMVIMDGDDDDDGINMLDVFRCWDDIPMQQINMPHSRPGSPSQFEGNQQSPGESKGAGARDGYGAHDSEEVGVVLQQPLAIGYLVSTAPTGRMPAWFWSSCPHMENVCPVFLRTALHLHTPTILQNTDDPLQQNQSSTEHPLDSNITADVLRYVLEGYNLLSWLAMDSNTHDRLSCLPIHVQVLMQLYHMTAALASSITFTVIFVLLPKNITMLISILFCKSVENFSTEEFVAVYNKIFQSAADDIEAMENSIQWLNVWKVRQTKDIPICIRCTLAVLEARLFDLRSQRDGRENTTETKNIYAGAFTRFINFITEGSVAFRFNKATIADFVRGQGIETYMVELRHLCAHKSISVSIDVFRRSAQYCMDWLKVSYWERELALIQPVTIFTNKTVELRSTIKYGEMITCLRQYDVVSGGRASGFETVPELKAARKDDKDLQLLDEFDSTKLKVISESIVKHLREKLRPPPTSAGVRALCKSVLANCRRLLLYPPGWKEEPSVSAIYSDFFQYLAEVGCLQPFLEQLLAICENEAESDELRRGAQYWALKIAVGFRLLAQFKKTCKSLPAAQLIRFHQIKCPVTKKRARVVYTDFVNAALKTPRYQLVLGLTVDCPWHLNLSRVYLLDRLAAVNPYTREVVTVLLSLAQPTVKQSLQRKMTALMQTYTGEKVRKEDEMEFTKKITAVKSRSSKATDEELADIYTKEDFVKMVASKKRPAEERLEGQPETKRWGPWSESRAPIAWSSCPLGTYHIVVAK</sequence>
<feature type="compositionally biased region" description="Basic and acidic residues" evidence="10">
    <location>
        <begin position="992"/>
        <end position="1006"/>
    </location>
</feature>
<keyword evidence="8 9" id="KW-0539">Nucleus</keyword>
<evidence type="ECO:0000256" key="7">
    <source>
        <dbReference type="ARBA" id="ARBA00023163"/>
    </source>
</evidence>
<dbReference type="GO" id="GO:0003713">
    <property type="term" value="F:transcription coactivator activity"/>
    <property type="evidence" value="ECO:0007669"/>
    <property type="project" value="TreeGrafter"/>
</dbReference>
<dbReference type="Pfam" id="PF06333">
    <property type="entry name" value="Med13_C"/>
    <property type="match status" value="1"/>
</dbReference>
<dbReference type="VEuPathDB" id="VectorBase:ASIS021531"/>
<evidence type="ECO:0000313" key="13">
    <source>
        <dbReference type="EnsemblMetazoa" id="ASIC020194-PA"/>
    </source>
</evidence>
<dbReference type="GO" id="GO:0090730">
    <property type="term" value="C:Las1 complex"/>
    <property type="evidence" value="ECO:0007669"/>
    <property type="project" value="InterPro"/>
</dbReference>
<evidence type="ECO:0000256" key="4">
    <source>
        <dbReference type="ARBA" id="ARBA00022491"/>
    </source>
</evidence>
<dbReference type="EnsemblMetazoa" id="ASIC020194-RA">
    <property type="protein sequence ID" value="ASIC020194-PA"/>
    <property type="gene ID" value="ASIC020194"/>
</dbReference>
<keyword evidence="4 9" id="KW-0678">Repressor</keyword>
<keyword evidence="5 9" id="KW-0805">Transcription regulation</keyword>
<dbReference type="GO" id="GO:0016592">
    <property type="term" value="C:mediator complex"/>
    <property type="evidence" value="ECO:0007669"/>
    <property type="project" value="InterPro"/>
</dbReference>
<reference evidence="12 14" key="1">
    <citation type="journal article" date="2014" name="BMC Genomics">
        <title>Genome sequence of Anopheles sinensis provides insight into genetics basis of mosquito competence for malaria parasites.</title>
        <authorList>
            <person name="Zhou D."/>
            <person name="Zhang D."/>
            <person name="Ding G."/>
            <person name="Shi L."/>
            <person name="Hou Q."/>
            <person name="Ye Y."/>
            <person name="Xu Y."/>
            <person name="Zhou H."/>
            <person name="Xiong C."/>
            <person name="Li S."/>
            <person name="Yu J."/>
            <person name="Hong S."/>
            <person name="Yu X."/>
            <person name="Zou P."/>
            <person name="Chen C."/>
            <person name="Chang X."/>
            <person name="Wang W."/>
            <person name="Lv Y."/>
            <person name="Sun Y."/>
            <person name="Ma L."/>
            <person name="Shen B."/>
            <person name="Zhu C."/>
        </authorList>
    </citation>
    <scope>NUCLEOTIDE SEQUENCE [LARGE SCALE GENOMIC DNA]</scope>
</reference>
<dbReference type="PANTHER" id="PTHR48249">
    <property type="entry name" value="MEDIATOR OF RNA POLYMERASE II TRANSCRIPTION SUBUNIT 13"/>
    <property type="match status" value="1"/>
</dbReference>
<keyword evidence="14" id="KW-1185">Reference proteome</keyword>
<feature type="region of interest" description="Disordered" evidence="10">
    <location>
        <begin position="308"/>
        <end position="343"/>
    </location>
</feature>
<evidence type="ECO:0000256" key="10">
    <source>
        <dbReference type="SAM" id="MobiDB-lite"/>
    </source>
</evidence>
<reference evidence="13" key="2">
    <citation type="submission" date="2020-05" db="UniProtKB">
        <authorList>
            <consortium name="EnsemblMetazoa"/>
        </authorList>
    </citation>
    <scope>IDENTIFICATION</scope>
</reference>
<accession>A0A084WP71</accession>
<feature type="domain" description="Mediator complex subunit Med13 C-terminal" evidence="11">
    <location>
        <begin position="52"/>
        <end position="462"/>
    </location>
</feature>
<dbReference type="InterPro" id="IPR051139">
    <property type="entry name" value="Mediator_complx_sub13"/>
</dbReference>
<dbReference type="VEuPathDB" id="VectorBase:ASIS016183"/>
<evidence type="ECO:0000256" key="5">
    <source>
        <dbReference type="ARBA" id="ARBA00023015"/>
    </source>
</evidence>
<comment type="subunit">
    <text evidence="9">Component of the Mediator complex.</text>
</comment>
<organism evidence="13 14">
    <name type="scientific">Anopheles sinensis</name>
    <name type="common">Mosquito</name>
    <dbReference type="NCBI Taxonomy" id="74873"/>
    <lineage>
        <taxon>Eukaryota</taxon>
        <taxon>Metazoa</taxon>
        <taxon>Ecdysozoa</taxon>
        <taxon>Arthropoda</taxon>
        <taxon>Hexapoda</taxon>
        <taxon>Insecta</taxon>
        <taxon>Pterygota</taxon>
        <taxon>Neoptera</taxon>
        <taxon>Endopterygota</taxon>
        <taxon>Diptera</taxon>
        <taxon>Nematocera</taxon>
        <taxon>Culicoidea</taxon>
        <taxon>Culicidae</taxon>
        <taxon>Anophelinae</taxon>
        <taxon>Anopheles</taxon>
    </lineage>
</organism>
<feature type="compositionally biased region" description="Polar residues" evidence="10">
    <location>
        <begin position="308"/>
        <end position="330"/>
    </location>
</feature>
<evidence type="ECO:0000313" key="12">
    <source>
        <dbReference type="EMBL" id="KFB52015.1"/>
    </source>
</evidence>
<evidence type="ECO:0000313" key="14">
    <source>
        <dbReference type="Proteomes" id="UP000030765"/>
    </source>
</evidence>
<dbReference type="PANTHER" id="PTHR48249:SF3">
    <property type="entry name" value="MEDIATOR OF RNA POLYMERASE II TRANSCRIPTION SUBUNIT 13"/>
    <property type="match status" value="1"/>
</dbReference>
<dbReference type="GO" id="GO:0004519">
    <property type="term" value="F:endonuclease activity"/>
    <property type="evidence" value="ECO:0007669"/>
    <property type="project" value="InterPro"/>
</dbReference>
<evidence type="ECO:0000256" key="1">
    <source>
        <dbReference type="ARBA" id="ARBA00004123"/>
    </source>
</evidence>
<dbReference type="EMBL" id="ATLV01024956">
    <property type="status" value="NOT_ANNOTATED_CDS"/>
    <property type="molecule type" value="Genomic_DNA"/>
</dbReference>
<dbReference type="AlphaFoldDB" id="A0A084WP71"/>
<evidence type="ECO:0000256" key="2">
    <source>
        <dbReference type="ARBA" id="ARBA00009354"/>
    </source>
</evidence>
<feature type="region of interest" description="Disordered" evidence="10">
    <location>
        <begin position="990"/>
        <end position="1010"/>
    </location>
</feature>
<comment type="subcellular location">
    <subcellularLocation>
        <location evidence="1 9">Nucleus</location>
    </subcellularLocation>
</comment>
<gene>
    <name evidence="12" type="ORF">ZHAS_00020194</name>
</gene>
<dbReference type="EMBL" id="ATLV01024955">
    <property type="status" value="NOT_ANNOTATED_CDS"/>
    <property type="molecule type" value="Genomic_DNA"/>
</dbReference>
<protein>
    <recommendedName>
        <fullName evidence="3 9">Mediator of RNA polymerase II transcription subunit 13</fullName>
    </recommendedName>
</protein>
<evidence type="ECO:0000256" key="8">
    <source>
        <dbReference type="ARBA" id="ARBA00023242"/>
    </source>
</evidence>
<keyword evidence="6 9" id="KW-0010">Activator</keyword>
<name>A0A084WP71_ANOSI</name>
<dbReference type="VEuPathDB" id="VectorBase:ASIC020194"/>
<dbReference type="STRING" id="74873.A0A084WP71"/>
<dbReference type="EMBL" id="KE525365">
    <property type="protein sequence ID" value="KFB52015.1"/>
    <property type="molecule type" value="Genomic_DNA"/>
</dbReference>
<dbReference type="GO" id="GO:0006364">
    <property type="term" value="P:rRNA processing"/>
    <property type="evidence" value="ECO:0007669"/>
    <property type="project" value="InterPro"/>
</dbReference>
<dbReference type="OrthoDB" id="10263222at2759"/>
<keyword evidence="7 9" id="KW-0804">Transcription</keyword>
<dbReference type="InterPro" id="IPR007174">
    <property type="entry name" value="Las1"/>
</dbReference>
<evidence type="ECO:0000256" key="3">
    <source>
        <dbReference type="ARBA" id="ARBA00019618"/>
    </source>
</evidence>
<evidence type="ECO:0000256" key="6">
    <source>
        <dbReference type="ARBA" id="ARBA00023159"/>
    </source>
</evidence>
<evidence type="ECO:0000259" key="11">
    <source>
        <dbReference type="Pfam" id="PF06333"/>
    </source>
</evidence>
<evidence type="ECO:0000256" key="9">
    <source>
        <dbReference type="RuleBase" id="RU364134"/>
    </source>
</evidence>